<accession>A0ABT3IN45</accession>
<dbReference type="EMBL" id="JAPDNS010000001">
    <property type="protein sequence ID" value="MCW3485375.1"/>
    <property type="molecule type" value="Genomic_DNA"/>
</dbReference>
<reference evidence="1 2" key="1">
    <citation type="submission" date="2022-10" db="EMBL/GenBank/DDBJ databases">
        <title>Chitinophaga nivalis PC15 sp. nov., isolated from Pyeongchang county, South Korea.</title>
        <authorList>
            <person name="Trinh H.N."/>
        </authorList>
    </citation>
    <scope>NUCLEOTIDE SEQUENCE [LARGE SCALE GENOMIC DNA]</scope>
    <source>
        <strain evidence="1 2">PC14</strain>
    </source>
</reference>
<evidence type="ECO:0000313" key="1">
    <source>
        <dbReference type="EMBL" id="MCW3485375.1"/>
    </source>
</evidence>
<keyword evidence="2" id="KW-1185">Reference proteome</keyword>
<dbReference type="RefSeq" id="WP_264731681.1">
    <property type="nucleotide sequence ID" value="NZ_JAPDNR010000001.1"/>
</dbReference>
<protein>
    <submittedName>
        <fullName evidence="1">Uncharacterized protein</fullName>
    </submittedName>
</protein>
<proteinExistence type="predicted"/>
<dbReference type="Proteomes" id="UP001207742">
    <property type="component" value="Unassembled WGS sequence"/>
</dbReference>
<name>A0ABT3IN45_9BACT</name>
<gene>
    <name evidence="1" type="ORF">OL497_15800</name>
</gene>
<sequence length="131" mass="15198">MRLQKYTYQFIRRLSAVLSMLLFTWVTVSMPYILIKQAEHKQILYSINKDNTHSASDINDEYSDINEERSGLNEERMEEDTPLSEYLCEGKDAVFIIPDPVQLIMGEDTFYLDNHSLELITPPPEGHLTLA</sequence>
<evidence type="ECO:0000313" key="2">
    <source>
        <dbReference type="Proteomes" id="UP001207742"/>
    </source>
</evidence>
<comment type="caution">
    <text evidence="1">The sequence shown here is derived from an EMBL/GenBank/DDBJ whole genome shotgun (WGS) entry which is preliminary data.</text>
</comment>
<organism evidence="1 2">
    <name type="scientific">Chitinophaga nivalis</name>
    <dbReference type="NCBI Taxonomy" id="2991709"/>
    <lineage>
        <taxon>Bacteria</taxon>
        <taxon>Pseudomonadati</taxon>
        <taxon>Bacteroidota</taxon>
        <taxon>Chitinophagia</taxon>
        <taxon>Chitinophagales</taxon>
        <taxon>Chitinophagaceae</taxon>
        <taxon>Chitinophaga</taxon>
    </lineage>
</organism>